<dbReference type="AlphaFoldDB" id="A0A5J5EVN1"/>
<comment type="caution">
    <text evidence="7">The sequence shown here is derived from an EMBL/GenBank/DDBJ whole genome shotgun (WGS) entry which is preliminary data.</text>
</comment>
<dbReference type="PROSITE" id="PS51716">
    <property type="entry name" value="G_IRG"/>
    <property type="match status" value="1"/>
</dbReference>
<reference evidence="7 8" key="1">
    <citation type="submission" date="2019-09" db="EMBL/GenBank/DDBJ databases">
        <title>Draft genome of the ectomycorrhizal ascomycete Sphaerosporella brunnea.</title>
        <authorList>
            <consortium name="DOE Joint Genome Institute"/>
            <person name="Benucci G.M."/>
            <person name="Marozzi G."/>
            <person name="Antonielli L."/>
            <person name="Sanchez S."/>
            <person name="Marco P."/>
            <person name="Wang X."/>
            <person name="Falini L.B."/>
            <person name="Barry K."/>
            <person name="Haridas S."/>
            <person name="Lipzen A."/>
            <person name="Labutti K."/>
            <person name="Grigoriev I.V."/>
            <person name="Murat C."/>
            <person name="Martin F."/>
            <person name="Albertini E."/>
            <person name="Donnini D."/>
            <person name="Bonito G."/>
        </authorList>
    </citation>
    <scope>NUCLEOTIDE SEQUENCE [LARGE SCALE GENOMIC DNA]</scope>
    <source>
        <strain evidence="7 8">Sb_GMNB300</strain>
    </source>
</reference>
<dbReference type="InterPro" id="IPR027417">
    <property type="entry name" value="P-loop_NTPase"/>
</dbReference>
<name>A0A5J5EVN1_9PEZI</name>
<comment type="similarity">
    <text evidence="1">Belongs to the TRAFAC class dynamin-like GTPase superfamily. IRG family.</text>
</comment>
<dbReference type="PANTHER" id="PTHR32341:SF10">
    <property type="entry name" value="INTERFERON-INDUCIBLE GTPASE 5"/>
    <property type="match status" value="1"/>
</dbReference>
<dbReference type="EMBL" id="VXIS01000114">
    <property type="protein sequence ID" value="KAA8903840.1"/>
    <property type="molecule type" value="Genomic_DNA"/>
</dbReference>
<evidence type="ECO:0000313" key="8">
    <source>
        <dbReference type="Proteomes" id="UP000326924"/>
    </source>
</evidence>
<dbReference type="Pfam" id="PF05049">
    <property type="entry name" value="IIGP"/>
    <property type="match status" value="1"/>
</dbReference>
<accession>A0A5J5EVN1</accession>
<dbReference type="GO" id="GO:0016787">
    <property type="term" value="F:hydrolase activity"/>
    <property type="evidence" value="ECO:0007669"/>
    <property type="project" value="UniProtKB-KW"/>
</dbReference>
<evidence type="ECO:0000313" key="7">
    <source>
        <dbReference type="EMBL" id="KAA8903840.1"/>
    </source>
</evidence>
<dbReference type="InterPro" id="IPR051515">
    <property type="entry name" value="IRG"/>
</dbReference>
<sequence>MEEARKAKQAAEGKAKASRQREEAARKQAEEARKKEKAAEEKAKASRQKEEAARKQTEEARKKEKAAEEKAKASYQKEEAARKQTEEARKKEKAAEEKAKASLQKEEAALRKEKEALARAKDLEAGAAEAIRQKEQLEQKANDALRNLALGIQPVVWPTIQELAEAKAKAEYREDKLHFAVCGPSGSGKSSMINALRGLKKNQPGAAKTGVVECTETLHRYPDPRKQMPYPRFVWYDVPGAGTSKIPGWQYFNQQGLYIFDFIILVYDMRFTQIDADILENCKRFKIPAFIVRAKADQHIHNMMLENEDLEYSQARDEFVNETQRDLKSNLREYGLWNEPDPLPLRIVSNGALYDFIKDSEERSIENETGVLLPAAERKGGKKMAQYIDEPALVHDLLKTAYERRYAGKQQTSGGSSAIVAAAAALSDGLSKLGMGATPKS</sequence>
<dbReference type="GO" id="GO:0005525">
    <property type="term" value="F:GTP binding"/>
    <property type="evidence" value="ECO:0007669"/>
    <property type="project" value="UniProtKB-KW"/>
</dbReference>
<keyword evidence="8" id="KW-1185">Reference proteome</keyword>
<dbReference type="InParanoid" id="A0A5J5EVN1"/>
<evidence type="ECO:0000256" key="4">
    <source>
        <dbReference type="ARBA" id="ARBA00023134"/>
    </source>
</evidence>
<evidence type="ECO:0000256" key="2">
    <source>
        <dbReference type="ARBA" id="ARBA00022741"/>
    </source>
</evidence>
<proteinExistence type="inferred from homology"/>
<keyword evidence="2" id="KW-0547">Nucleotide-binding</keyword>
<keyword evidence="4" id="KW-0342">GTP-binding</keyword>
<keyword evidence="3" id="KW-0378">Hydrolase</keyword>
<evidence type="ECO:0000256" key="1">
    <source>
        <dbReference type="ARBA" id="ARBA00005429"/>
    </source>
</evidence>
<dbReference type="GO" id="GO:0016020">
    <property type="term" value="C:membrane"/>
    <property type="evidence" value="ECO:0007669"/>
    <property type="project" value="InterPro"/>
</dbReference>
<feature type="domain" description="IRG-type G" evidence="6">
    <location>
        <begin position="175"/>
        <end position="366"/>
    </location>
</feature>
<dbReference type="PANTHER" id="PTHR32341">
    <property type="entry name" value="INTERFERON-INDUCIBLE GTPASE"/>
    <property type="match status" value="1"/>
</dbReference>
<evidence type="ECO:0000259" key="6">
    <source>
        <dbReference type="PROSITE" id="PS51716"/>
    </source>
</evidence>
<dbReference type="Gene3D" id="3.40.50.300">
    <property type="entry name" value="P-loop containing nucleotide triphosphate hydrolases"/>
    <property type="match status" value="1"/>
</dbReference>
<dbReference type="Proteomes" id="UP000326924">
    <property type="component" value="Unassembled WGS sequence"/>
</dbReference>
<gene>
    <name evidence="7" type="ORF">FN846DRAFT_779893</name>
</gene>
<dbReference type="InterPro" id="IPR007743">
    <property type="entry name" value="Immunity-related_GTPase-like"/>
</dbReference>
<protein>
    <submittedName>
        <fullName evidence="7">Interferon-inducible GTPase-domain-containing protein</fullName>
    </submittedName>
</protein>
<dbReference type="SUPFAM" id="SSF52540">
    <property type="entry name" value="P-loop containing nucleoside triphosphate hydrolases"/>
    <property type="match status" value="1"/>
</dbReference>
<organism evidence="7 8">
    <name type="scientific">Sphaerosporella brunnea</name>
    <dbReference type="NCBI Taxonomy" id="1250544"/>
    <lineage>
        <taxon>Eukaryota</taxon>
        <taxon>Fungi</taxon>
        <taxon>Dikarya</taxon>
        <taxon>Ascomycota</taxon>
        <taxon>Pezizomycotina</taxon>
        <taxon>Pezizomycetes</taxon>
        <taxon>Pezizales</taxon>
        <taxon>Pyronemataceae</taxon>
        <taxon>Sphaerosporella</taxon>
    </lineage>
</organism>
<dbReference type="OrthoDB" id="422720at2759"/>
<dbReference type="InterPro" id="IPR030385">
    <property type="entry name" value="G_IRG_dom"/>
</dbReference>
<evidence type="ECO:0000256" key="5">
    <source>
        <dbReference type="SAM" id="MobiDB-lite"/>
    </source>
</evidence>
<evidence type="ECO:0000256" key="3">
    <source>
        <dbReference type="ARBA" id="ARBA00022801"/>
    </source>
</evidence>
<feature type="region of interest" description="Disordered" evidence="5">
    <location>
        <begin position="1"/>
        <end position="106"/>
    </location>
</feature>